<proteinExistence type="predicted"/>
<evidence type="ECO:0000313" key="2">
    <source>
        <dbReference type="EMBL" id="BAT88261.1"/>
    </source>
</evidence>
<gene>
    <name evidence="2" type="primary">Vigan.05G171500</name>
    <name evidence="2" type="ORF">VIGAN_05171500</name>
</gene>
<protein>
    <submittedName>
        <fullName evidence="2">Uncharacterized protein</fullName>
    </submittedName>
</protein>
<keyword evidence="3" id="KW-1185">Reference proteome</keyword>
<keyword evidence="1" id="KW-1133">Transmembrane helix</keyword>
<feature type="transmembrane region" description="Helical" evidence="1">
    <location>
        <begin position="41"/>
        <end position="63"/>
    </location>
</feature>
<dbReference type="Proteomes" id="UP000291084">
    <property type="component" value="Chromosome 5"/>
</dbReference>
<evidence type="ECO:0000256" key="1">
    <source>
        <dbReference type="SAM" id="Phobius"/>
    </source>
</evidence>
<sequence>MARGIGLYTCEWKEAFEFKLGAMNNLGGAGSKKFLWLTKQVHYILQLPLTSINSFLSIIIYQFHNFPCL</sequence>
<organism evidence="2 3">
    <name type="scientific">Vigna angularis var. angularis</name>
    <dbReference type="NCBI Taxonomy" id="157739"/>
    <lineage>
        <taxon>Eukaryota</taxon>
        <taxon>Viridiplantae</taxon>
        <taxon>Streptophyta</taxon>
        <taxon>Embryophyta</taxon>
        <taxon>Tracheophyta</taxon>
        <taxon>Spermatophyta</taxon>
        <taxon>Magnoliopsida</taxon>
        <taxon>eudicotyledons</taxon>
        <taxon>Gunneridae</taxon>
        <taxon>Pentapetalae</taxon>
        <taxon>rosids</taxon>
        <taxon>fabids</taxon>
        <taxon>Fabales</taxon>
        <taxon>Fabaceae</taxon>
        <taxon>Papilionoideae</taxon>
        <taxon>50 kb inversion clade</taxon>
        <taxon>NPAAA clade</taxon>
        <taxon>indigoferoid/millettioid clade</taxon>
        <taxon>Phaseoleae</taxon>
        <taxon>Vigna</taxon>
    </lineage>
</organism>
<reference evidence="2 3" key="1">
    <citation type="journal article" date="2015" name="Sci. Rep.">
        <title>The power of single molecule real-time sequencing technology in the de novo assembly of a eukaryotic genome.</title>
        <authorList>
            <person name="Sakai H."/>
            <person name="Naito K."/>
            <person name="Ogiso-Tanaka E."/>
            <person name="Takahashi Y."/>
            <person name="Iseki K."/>
            <person name="Muto C."/>
            <person name="Satou K."/>
            <person name="Teruya K."/>
            <person name="Shiroma A."/>
            <person name="Shimoji M."/>
            <person name="Hirano T."/>
            <person name="Itoh T."/>
            <person name="Kaga A."/>
            <person name="Tomooka N."/>
        </authorList>
    </citation>
    <scope>NUCLEOTIDE SEQUENCE [LARGE SCALE GENOMIC DNA]</scope>
    <source>
        <strain evidence="3">cv. Shumari</strain>
    </source>
</reference>
<dbReference type="AlphaFoldDB" id="A0A0S3S625"/>
<accession>A0A0S3S625</accession>
<name>A0A0S3S625_PHAAN</name>
<evidence type="ECO:0000313" key="3">
    <source>
        <dbReference type="Proteomes" id="UP000291084"/>
    </source>
</evidence>
<keyword evidence="1" id="KW-0812">Transmembrane</keyword>
<keyword evidence="1" id="KW-0472">Membrane</keyword>
<dbReference type="EMBL" id="AP015038">
    <property type="protein sequence ID" value="BAT88261.1"/>
    <property type="molecule type" value="Genomic_DNA"/>
</dbReference>